<dbReference type="GeneID" id="94842437"/>
<dbReference type="Proteomes" id="UP000179807">
    <property type="component" value="Unassembled WGS sequence"/>
</dbReference>
<dbReference type="VEuPathDB" id="TrichDB:TRFO_31101"/>
<protein>
    <submittedName>
        <fullName evidence="1">Uncharacterized protein</fullName>
    </submittedName>
</protein>
<evidence type="ECO:0000313" key="2">
    <source>
        <dbReference type="Proteomes" id="UP000179807"/>
    </source>
</evidence>
<reference evidence="1" key="1">
    <citation type="submission" date="2016-10" db="EMBL/GenBank/DDBJ databases">
        <authorList>
            <person name="Benchimol M."/>
            <person name="Almeida L.G."/>
            <person name="Vasconcelos A.T."/>
            <person name="Perreira-Neves A."/>
            <person name="Rosa I.A."/>
            <person name="Tasca T."/>
            <person name="Bogo M.R."/>
            <person name="de Souza W."/>
        </authorList>
    </citation>
    <scope>NUCLEOTIDE SEQUENCE [LARGE SCALE GENOMIC DNA]</scope>
    <source>
        <strain evidence="1">K</strain>
    </source>
</reference>
<evidence type="ECO:0000313" key="1">
    <source>
        <dbReference type="EMBL" id="OHT01962.1"/>
    </source>
</evidence>
<dbReference type="AlphaFoldDB" id="A0A1J4JT96"/>
<name>A0A1J4JT96_9EUKA</name>
<accession>A0A1J4JT96</accession>
<dbReference type="RefSeq" id="XP_068355098.1">
    <property type="nucleotide sequence ID" value="XM_068507733.1"/>
</dbReference>
<gene>
    <name evidence="1" type="ORF">TRFO_31101</name>
</gene>
<sequence length="272" mass="32191">MSMDFLSALEFLDTNWDSCMNEDIFEAANSSSFDAISEKELYYQNQAELLQSQFLKQSLNQSQFEDLQKKINTASKQVHQNAEIVSKAVETISQLIPKENEANTEYVIQNNAISEAQTFFDSIWPIIRDNQNRFFPKLKTLIDKVSFQKSDPVLFLEYLGKVQKVVHFLKSHQELNQIPKLHDEINNFNENFQSIVTKLQNEIIHSFSDQVDNTTHEYINFYLDFVDYDFTKIEIIIKKMFRSISKSTNSRYSRKMFKKIKRFNFKYIYILL</sequence>
<dbReference type="EMBL" id="MLAK01000888">
    <property type="protein sequence ID" value="OHT01962.1"/>
    <property type="molecule type" value="Genomic_DNA"/>
</dbReference>
<keyword evidence="2" id="KW-1185">Reference proteome</keyword>
<organism evidence="1 2">
    <name type="scientific">Tritrichomonas foetus</name>
    <dbReference type="NCBI Taxonomy" id="1144522"/>
    <lineage>
        <taxon>Eukaryota</taxon>
        <taxon>Metamonada</taxon>
        <taxon>Parabasalia</taxon>
        <taxon>Tritrichomonadida</taxon>
        <taxon>Tritrichomonadidae</taxon>
        <taxon>Tritrichomonas</taxon>
    </lineage>
</organism>
<comment type="caution">
    <text evidence="1">The sequence shown here is derived from an EMBL/GenBank/DDBJ whole genome shotgun (WGS) entry which is preliminary data.</text>
</comment>
<proteinExistence type="predicted"/>